<accession>A0AAE9KU08</accession>
<protein>
    <submittedName>
        <fullName evidence="1">Uncharacterized protein</fullName>
    </submittedName>
</protein>
<organism evidence="1 2">
    <name type="scientific">Pseudomonas phage EM</name>
    <dbReference type="NCBI Taxonomy" id="2936914"/>
    <lineage>
        <taxon>Viruses</taxon>
        <taxon>Duplodnaviria</taxon>
        <taxon>Heunggongvirae</taxon>
        <taxon>Uroviricota</taxon>
        <taxon>Caudoviricetes</taxon>
        <taxon>Vandenendeviridae</taxon>
        <taxon>Skurskavirinae</taxon>
        <taxon>Baldwinvirus</taxon>
        <taxon>Baldwinvirus EM</taxon>
    </lineage>
</organism>
<name>A0AAE9KU08_9CAUD</name>
<gene>
    <name evidence="1" type="ORF">EM_175</name>
</gene>
<evidence type="ECO:0000313" key="2">
    <source>
        <dbReference type="Proteomes" id="UP000831536"/>
    </source>
</evidence>
<proteinExistence type="predicted"/>
<sequence>MALILQGQRALSTGNFNYFLRQHIDEPGACANSIKVFALQDLLLIWLLLFYVSAGNAGRRPSTGDKHRRSLRFRLAQNLQLHVSCQYQFENIC</sequence>
<dbReference type="Proteomes" id="UP000831536">
    <property type="component" value="Segment"/>
</dbReference>
<reference evidence="1" key="1">
    <citation type="journal article" date="2022" name="J. Appl. Microbiol.">
        <title>Bacteriophage-Antibiotic Combinations Against Multidrug-Resistant Pseudomonas aeruginosa.</title>
        <authorList>
            <person name="Holger D."/>
            <person name="Lev K.L."/>
            <person name="Kebriaei R."/>
            <person name="Morrisette T."/>
            <person name="Shah R."/>
            <person name="Alexander J."/>
            <person name="Lehman S.M."/>
            <person name="Rybak M.J."/>
        </authorList>
    </citation>
    <scope>NUCLEOTIDE SEQUENCE</scope>
</reference>
<keyword evidence="2" id="KW-1185">Reference proteome</keyword>
<dbReference type="EMBL" id="ON169972">
    <property type="protein sequence ID" value="UPW35960.1"/>
    <property type="molecule type" value="Genomic_DNA"/>
</dbReference>
<evidence type="ECO:0000313" key="1">
    <source>
        <dbReference type="EMBL" id="UPW35960.1"/>
    </source>
</evidence>